<dbReference type="InterPro" id="IPR036388">
    <property type="entry name" value="WH-like_DNA-bd_sf"/>
</dbReference>
<dbReference type="InterPro" id="IPR001789">
    <property type="entry name" value="Sig_transdc_resp-reg_receiver"/>
</dbReference>
<name>A0ABN8GL57_9BACL</name>
<evidence type="ECO:0000313" key="11">
    <source>
        <dbReference type="Proteomes" id="UP000838686"/>
    </source>
</evidence>
<dbReference type="EC" id="3.5.1.44" evidence="10"/>
<evidence type="ECO:0000256" key="5">
    <source>
        <dbReference type="ARBA" id="ARBA00023163"/>
    </source>
</evidence>
<feature type="compositionally biased region" description="Polar residues" evidence="7">
    <location>
        <begin position="181"/>
        <end position="195"/>
    </location>
</feature>
<dbReference type="InterPro" id="IPR016032">
    <property type="entry name" value="Sig_transdc_resp-reg_C-effctor"/>
</dbReference>
<feature type="region of interest" description="Disordered" evidence="7">
    <location>
        <begin position="157"/>
        <end position="231"/>
    </location>
</feature>
<protein>
    <submittedName>
        <fullName evidence="10">Protein-glutamate methylesterase/protein-glutamine glutaminase</fullName>
        <ecNumber evidence="10">3.5.1.44</ecNumber>
    </submittedName>
</protein>
<evidence type="ECO:0000256" key="1">
    <source>
        <dbReference type="ARBA" id="ARBA00022553"/>
    </source>
</evidence>
<dbReference type="SUPFAM" id="SSF52172">
    <property type="entry name" value="CheY-like"/>
    <property type="match status" value="1"/>
</dbReference>
<dbReference type="GO" id="GO:0050568">
    <property type="term" value="F:protein-glutamine glutaminase activity"/>
    <property type="evidence" value="ECO:0007669"/>
    <property type="project" value="UniProtKB-EC"/>
</dbReference>
<evidence type="ECO:0000259" key="8">
    <source>
        <dbReference type="PROSITE" id="PS50043"/>
    </source>
</evidence>
<dbReference type="InterPro" id="IPR058245">
    <property type="entry name" value="NreC/VraR/RcsB-like_REC"/>
</dbReference>
<dbReference type="PANTHER" id="PTHR43214:SF43">
    <property type="entry name" value="TWO-COMPONENT RESPONSE REGULATOR"/>
    <property type="match status" value="1"/>
</dbReference>
<dbReference type="PRINTS" id="PR00038">
    <property type="entry name" value="HTHLUXR"/>
</dbReference>
<evidence type="ECO:0000256" key="6">
    <source>
        <dbReference type="PROSITE-ProRule" id="PRU00169"/>
    </source>
</evidence>
<feature type="compositionally biased region" description="Gly residues" evidence="7">
    <location>
        <begin position="157"/>
        <end position="168"/>
    </location>
</feature>
<keyword evidence="5" id="KW-0804">Transcription</keyword>
<evidence type="ECO:0000313" key="10">
    <source>
        <dbReference type="EMBL" id="CAH1211831.1"/>
    </source>
</evidence>
<dbReference type="RefSeq" id="WP_236343817.1">
    <property type="nucleotide sequence ID" value="NZ_CAKMMF010000019.1"/>
</dbReference>
<dbReference type="PROSITE" id="PS50043">
    <property type="entry name" value="HTH_LUXR_2"/>
    <property type="match status" value="1"/>
</dbReference>
<dbReference type="Gene3D" id="1.10.10.10">
    <property type="entry name" value="Winged helix-like DNA-binding domain superfamily/Winged helix DNA-binding domain"/>
    <property type="match status" value="1"/>
</dbReference>
<evidence type="ECO:0000256" key="2">
    <source>
        <dbReference type="ARBA" id="ARBA00023012"/>
    </source>
</evidence>
<keyword evidence="2" id="KW-0902">Two-component regulatory system</keyword>
<dbReference type="PROSITE" id="PS50110">
    <property type="entry name" value="RESPONSE_REGULATORY"/>
    <property type="match status" value="1"/>
</dbReference>
<dbReference type="Gene3D" id="3.40.50.2300">
    <property type="match status" value="1"/>
</dbReference>
<dbReference type="PROSITE" id="PS00622">
    <property type="entry name" value="HTH_LUXR_1"/>
    <property type="match status" value="1"/>
</dbReference>
<feature type="domain" description="Response regulatory" evidence="9">
    <location>
        <begin position="9"/>
        <end position="125"/>
    </location>
</feature>
<dbReference type="InterPro" id="IPR000792">
    <property type="entry name" value="Tscrpt_reg_LuxR_C"/>
</dbReference>
<keyword evidence="10" id="KW-0378">Hydrolase</keyword>
<feature type="modified residue" description="4-aspartylphosphate" evidence="6">
    <location>
        <position position="60"/>
    </location>
</feature>
<proteinExistence type="predicted"/>
<keyword evidence="3" id="KW-0805">Transcription regulation</keyword>
<evidence type="ECO:0000259" key="9">
    <source>
        <dbReference type="PROSITE" id="PS50110"/>
    </source>
</evidence>
<dbReference type="Pfam" id="PF00196">
    <property type="entry name" value="GerE"/>
    <property type="match status" value="1"/>
</dbReference>
<dbReference type="Pfam" id="PF00072">
    <property type="entry name" value="Response_reg"/>
    <property type="match status" value="1"/>
</dbReference>
<evidence type="ECO:0000256" key="4">
    <source>
        <dbReference type="ARBA" id="ARBA00023125"/>
    </source>
</evidence>
<feature type="domain" description="HTH luxR-type" evidence="8">
    <location>
        <begin position="226"/>
        <end position="291"/>
    </location>
</feature>
<evidence type="ECO:0000256" key="7">
    <source>
        <dbReference type="SAM" id="MobiDB-lite"/>
    </source>
</evidence>
<dbReference type="SMART" id="SM00421">
    <property type="entry name" value="HTH_LUXR"/>
    <property type="match status" value="1"/>
</dbReference>
<dbReference type="InterPro" id="IPR011006">
    <property type="entry name" value="CheY-like_superfamily"/>
</dbReference>
<gene>
    <name evidence="10" type="primary">cheB_10</name>
    <name evidence="10" type="ORF">PAECIP111893_03479</name>
</gene>
<comment type="caution">
    <text evidence="10">The sequence shown here is derived from an EMBL/GenBank/DDBJ whole genome shotgun (WGS) entry which is preliminary data.</text>
</comment>
<dbReference type="PANTHER" id="PTHR43214">
    <property type="entry name" value="TWO-COMPONENT RESPONSE REGULATOR"/>
    <property type="match status" value="1"/>
</dbReference>
<keyword evidence="4" id="KW-0238">DNA-binding</keyword>
<keyword evidence="1 6" id="KW-0597">Phosphoprotein</keyword>
<dbReference type="InterPro" id="IPR039420">
    <property type="entry name" value="WalR-like"/>
</dbReference>
<dbReference type="SUPFAM" id="SSF46894">
    <property type="entry name" value="C-terminal effector domain of the bipartite response regulators"/>
    <property type="match status" value="1"/>
</dbReference>
<dbReference type="SMART" id="SM00448">
    <property type="entry name" value="REC"/>
    <property type="match status" value="1"/>
</dbReference>
<dbReference type="CDD" id="cd17535">
    <property type="entry name" value="REC_NarL-like"/>
    <property type="match status" value="1"/>
</dbReference>
<dbReference type="CDD" id="cd06170">
    <property type="entry name" value="LuxR_C_like"/>
    <property type="match status" value="1"/>
</dbReference>
<sequence length="295" mass="31997">MSEGKAAIRVLLADDHPHGREGMREIVSCDPSFDIVGEAVNGEQAVAMAIELEPDLVLMDINMPIMNGMEATHFIKNADPRIKIVMVTVSDDITDLFEAIKRGAQGYLLKNLSPSAWLEYLRAVAVDEAPLSKELAFRMLQEFNGYMAEPTHHSGAIGGSGGAAGGRFSGRDERLSGDGITGSNAIRSSELSAVSDTREGHVNAGVDGDQARSAVRKAAAGDSGYGEAGRTPLTQREREVLERVASGDSNRLIAETFGLSEHTIKNHLRNILQKLHLENRVQLTRYAMEQGLFKR</sequence>
<dbReference type="Proteomes" id="UP000838686">
    <property type="component" value="Unassembled WGS sequence"/>
</dbReference>
<organism evidence="10 11">
    <name type="scientific">Paenibacillus plantiphilus</name>
    <dbReference type="NCBI Taxonomy" id="2905650"/>
    <lineage>
        <taxon>Bacteria</taxon>
        <taxon>Bacillati</taxon>
        <taxon>Bacillota</taxon>
        <taxon>Bacilli</taxon>
        <taxon>Bacillales</taxon>
        <taxon>Paenibacillaceae</taxon>
        <taxon>Paenibacillus</taxon>
    </lineage>
</organism>
<dbReference type="EMBL" id="CAKMMF010000019">
    <property type="protein sequence ID" value="CAH1211831.1"/>
    <property type="molecule type" value="Genomic_DNA"/>
</dbReference>
<keyword evidence="11" id="KW-1185">Reference proteome</keyword>
<reference evidence="10" key="1">
    <citation type="submission" date="2022-01" db="EMBL/GenBank/DDBJ databases">
        <authorList>
            <person name="Criscuolo A."/>
        </authorList>
    </citation>
    <scope>NUCLEOTIDE SEQUENCE</scope>
    <source>
        <strain evidence="10">CIP111893</strain>
    </source>
</reference>
<accession>A0ABN8GL57</accession>
<evidence type="ECO:0000256" key="3">
    <source>
        <dbReference type="ARBA" id="ARBA00023015"/>
    </source>
</evidence>